<accession>A0A9W7C732</accession>
<dbReference type="Gene3D" id="2.30.42.10">
    <property type="match status" value="1"/>
</dbReference>
<feature type="compositionally biased region" description="Low complexity" evidence="1">
    <location>
        <begin position="483"/>
        <end position="506"/>
    </location>
</feature>
<dbReference type="PROSITE" id="PS50106">
    <property type="entry name" value="PDZ"/>
    <property type="match status" value="1"/>
</dbReference>
<dbReference type="AlphaFoldDB" id="A0A9W7C732"/>
<evidence type="ECO:0000313" key="3">
    <source>
        <dbReference type="EMBL" id="GMI03072.1"/>
    </source>
</evidence>
<feature type="region of interest" description="Disordered" evidence="1">
    <location>
        <begin position="268"/>
        <end position="340"/>
    </location>
</feature>
<protein>
    <recommendedName>
        <fullName evidence="2">PDZ domain-containing protein</fullName>
    </recommendedName>
</protein>
<evidence type="ECO:0000256" key="1">
    <source>
        <dbReference type="SAM" id="MobiDB-lite"/>
    </source>
</evidence>
<feature type="compositionally biased region" description="Low complexity" evidence="1">
    <location>
        <begin position="618"/>
        <end position="641"/>
    </location>
</feature>
<feature type="compositionally biased region" description="Polar residues" evidence="1">
    <location>
        <begin position="286"/>
        <end position="300"/>
    </location>
</feature>
<feature type="region of interest" description="Disordered" evidence="1">
    <location>
        <begin position="618"/>
        <end position="809"/>
    </location>
</feature>
<feature type="compositionally biased region" description="Low complexity" evidence="1">
    <location>
        <begin position="702"/>
        <end position="730"/>
    </location>
</feature>
<comment type="caution">
    <text evidence="3">The sequence shown here is derived from an EMBL/GenBank/DDBJ whole genome shotgun (WGS) entry which is preliminary data.</text>
</comment>
<evidence type="ECO:0000313" key="4">
    <source>
        <dbReference type="Proteomes" id="UP001165082"/>
    </source>
</evidence>
<dbReference type="Pfam" id="PF00595">
    <property type="entry name" value="PDZ"/>
    <property type="match status" value="1"/>
</dbReference>
<dbReference type="InterPro" id="IPR036034">
    <property type="entry name" value="PDZ_sf"/>
</dbReference>
<feature type="compositionally biased region" description="Low complexity" evidence="1">
    <location>
        <begin position="743"/>
        <end position="755"/>
    </location>
</feature>
<dbReference type="CDD" id="cd00136">
    <property type="entry name" value="PDZ_canonical"/>
    <property type="match status" value="1"/>
</dbReference>
<dbReference type="SUPFAM" id="SSF50156">
    <property type="entry name" value="PDZ domain-like"/>
    <property type="match status" value="1"/>
</dbReference>
<organism evidence="3 4">
    <name type="scientific">Triparma retinervis</name>
    <dbReference type="NCBI Taxonomy" id="2557542"/>
    <lineage>
        <taxon>Eukaryota</taxon>
        <taxon>Sar</taxon>
        <taxon>Stramenopiles</taxon>
        <taxon>Ochrophyta</taxon>
        <taxon>Bolidophyceae</taxon>
        <taxon>Parmales</taxon>
        <taxon>Triparmaceae</taxon>
        <taxon>Triparma</taxon>
    </lineage>
</organism>
<keyword evidence="4" id="KW-1185">Reference proteome</keyword>
<dbReference type="InterPro" id="IPR001478">
    <property type="entry name" value="PDZ"/>
</dbReference>
<reference evidence="3" key="1">
    <citation type="submission" date="2022-07" db="EMBL/GenBank/DDBJ databases">
        <title>Genome analysis of Parmales, a sister group of diatoms, reveals the evolutionary specialization of diatoms from phago-mixotrophs to photoautotrophs.</title>
        <authorList>
            <person name="Ban H."/>
            <person name="Sato S."/>
            <person name="Yoshikawa S."/>
            <person name="Kazumasa Y."/>
            <person name="Nakamura Y."/>
            <person name="Ichinomiya M."/>
            <person name="Saitoh K."/>
            <person name="Sato N."/>
            <person name="Blanc-Mathieu R."/>
            <person name="Endo H."/>
            <person name="Kuwata A."/>
            <person name="Ogata H."/>
        </authorList>
    </citation>
    <scope>NUCLEOTIDE SEQUENCE</scope>
</reference>
<gene>
    <name evidence="3" type="ORF">TrRE_jg4599</name>
</gene>
<sequence length="809" mass="85969">MKNNYDRVSIVLAKPMGIVFSERGRNRGLFISDLPRTGEAARSGLLREGDVLTYVGETKVSNIDFDQAMSILANTGGTSVSLQFKRTIQGQGDTVAGDSRAHSKHSKQSRQSKQSKKSKSGKSASSKGTSSPHSDKRSKSKHGKFNGGPSISQQMLENLDIMCGGNGHSTNFASPPMSGACGGLFQVRSSSVESSMSDASGQSTTMDSVQSSFYTSDDESFREGEDAATIMSEGSAPDQQAVSPMVRMTRDNAFGDVSVPIVGRGRFGGTPYNPHGSGYLPHQPLPSIQNPTSNTHPSQLPGQPQPATNNPPPNEWLGERGTTKQRLTSHTSTETVQTRHSVGIHPSIREGSPIPQVLVSSSNIDAKQQVADILSKHEPSRLPLINKLMKKFEGKEQELLDRLNQRYSASQVIKVKSEQPIPVTKVIASAVITDTSPSHSRTPSTVAAATARELLAVKPTGKVRDLADLSPPPVTRPSPPVSRPGTPNVQPQTSASSTPQSAAVPVGEQLTGEVDVASKMAKGSKKAERDKKRLEKKDKKVHAKVSKLVTFVYGQVSATEHKARLTTILRAYSGRELVLLKLLETKAEVKIDSDKSSPVASVPKTISYVSDVDDDVGSVASAKSNKSNKSTRSNKSNRSNKSGGGDRGRSRSGSVKSIARSRSSSGRNGPPRAGASPRPRKGITKSSNGDDDTISTLSHGTAQFARRQAQAAALSNSSSSGSGKIDTSSAKENTTKPNKVKTRSSSWFGRSSKSRSPTKPTAQVPALSDKGKRRGTGGGKRGERILSQQTPPAPAHGFLGTLDRSTSEI</sequence>
<feature type="region of interest" description="Disordered" evidence="1">
    <location>
        <begin position="460"/>
        <end position="540"/>
    </location>
</feature>
<evidence type="ECO:0000259" key="2">
    <source>
        <dbReference type="PROSITE" id="PS50106"/>
    </source>
</evidence>
<dbReference type="EMBL" id="BRXZ01000016">
    <property type="protein sequence ID" value="GMI03072.1"/>
    <property type="molecule type" value="Genomic_DNA"/>
</dbReference>
<feature type="region of interest" description="Disordered" evidence="1">
    <location>
        <begin position="91"/>
        <end position="151"/>
    </location>
</feature>
<feature type="domain" description="PDZ" evidence="2">
    <location>
        <begin position="1"/>
        <end position="77"/>
    </location>
</feature>
<dbReference type="OrthoDB" id="42382at2759"/>
<feature type="compositionally biased region" description="Polar residues" evidence="1">
    <location>
        <begin position="324"/>
        <end position="340"/>
    </location>
</feature>
<feature type="compositionally biased region" description="Basic residues" evidence="1">
    <location>
        <begin position="102"/>
        <end position="120"/>
    </location>
</feature>
<feature type="compositionally biased region" description="Low complexity" evidence="1">
    <location>
        <begin position="121"/>
        <end position="132"/>
    </location>
</feature>
<feature type="compositionally biased region" description="Basic and acidic residues" evidence="1">
    <location>
        <begin position="525"/>
        <end position="538"/>
    </location>
</feature>
<feature type="compositionally biased region" description="Pro residues" evidence="1">
    <location>
        <begin position="470"/>
        <end position="482"/>
    </location>
</feature>
<feature type="compositionally biased region" description="Low complexity" evidence="1">
    <location>
        <begin position="651"/>
        <end position="677"/>
    </location>
</feature>
<dbReference type="SMART" id="SM00228">
    <property type="entry name" value="PDZ"/>
    <property type="match status" value="1"/>
</dbReference>
<dbReference type="Proteomes" id="UP001165082">
    <property type="component" value="Unassembled WGS sequence"/>
</dbReference>
<name>A0A9W7C732_9STRA</name>
<proteinExistence type="predicted"/>